<dbReference type="PANTHER" id="PTHR33741">
    <property type="entry name" value="TRANSMEMBRANE PROTEIN DDB_G0269096-RELATED"/>
    <property type="match status" value="1"/>
</dbReference>
<evidence type="ECO:0000313" key="4">
    <source>
        <dbReference type="Proteomes" id="UP000256763"/>
    </source>
</evidence>
<evidence type="ECO:0000313" key="3">
    <source>
        <dbReference type="EMBL" id="RFA38929.1"/>
    </source>
</evidence>
<organism evidence="3 4">
    <name type="scientific">Alkalilimnicola ehrlichii</name>
    <dbReference type="NCBI Taxonomy" id="351052"/>
    <lineage>
        <taxon>Bacteria</taxon>
        <taxon>Pseudomonadati</taxon>
        <taxon>Pseudomonadota</taxon>
        <taxon>Gammaproteobacteria</taxon>
        <taxon>Chromatiales</taxon>
        <taxon>Ectothiorhodospiraceae</taxon>
        <taxon>Alkalilimnicola</taxon>
    </lineage>
</organism>
<dbReference type="InterPro" id="IPR058581">
    <property type="entry name" value="TM_HPP"/>
</dbReference>
<keyword evidence="1" id="KW-0472">Membrane</keyword>
<dbReference type="AlphaFoldDB" id="A0A3E0X277"/>
<dbReference type="EMBL" id="NFZW01000002">
    <property type="protein sequence ID" value="RFA38929.1"/>
    <property type="molecule type" value="Genomic_DNA"/>
</dbReference>
<dbReference type="Proteomes" id="UP000256763">
    <property type="component" value="Unassembled WGS sequence"/>
</dbReference>
<dbReference type="OrthoDB" id="9811720at2"/>
<feature type="transmembrane region" description="Helical" evidence="1">
    <location>
        <begin position="122"/>
        <end position="149"/>
    </location>
</feature>
<name>A0A3E0X277_9GAMM</name>
<protein>
    <submittedName>
        <fullName evidence="3">HPP family protein</fullName>
    </submittedName>
</protein>
<keyword evidence="1" id="KW-0812">Transmembrane</keyword>
<feature type="transmembrane region" description="Helical" evidence="1">
    <location>
        <begin position="69"/>
        <end position="86"/>
    </location>
</feature>
<accession>A0A3E0X277</accession>
<keyword evidence="4" id="KW-1185">Reference proteome</keyword>
<proteinExistence type="predicted"/>
<feature type="transmembrane region" description="Helical" evidence="1">
    <location>
        <begin position="12"/>
        <end position="34"/>
    </location>
</feature>
<dbReference type="Pfam" id="PF04982">
    <property type="entry name" value="TM_HPP"/>
    <property type="match status" value="1"/>
</dbReference>
<gene>
    <name evidence="3" type="ORF">CAL65_03250</name>
</gene>
<comment type="caution">
    <text evidence="3">The sequence shown here is derived from an EMBL/GenBank/DDBJ whole genome shotgun (WGS) entry which is preliminary data.</text>
</comment>
<feature type="transmembrane region" description="Helical" evidence="1">
    <location>
        <begin position="40"/>
        <end position="57"/>
    </location>
</feature>
<dbReference type="PANTHER" id="PTHR33741:SF5">
    <property type="entry name" value="TRANSMEMBRANE PROTEIN DDB_G0269096-RELATED"/>
    <property type="match status" value="1"/>
</dbReference>
<dbReference type="InterPro" id="IPR007065">
    <property type="entry name" value="HPP"/>
</dbReference>
<feature type="domain" description="HPP transmembrane region" evidence="2">
    <location>
        <begin position="11"/>
        <end position="159"/>
    </location>
</feature>
<reference evidence="4" key="1">
    <citation type="submission" date="2017-05" db="EMBL/GenBank/DDBJ databases">
        <authorList>
            <person name="Sharma S."/>
            <person name="Sidhu C."/>
            <person name="Pinnaka A.K."/>
        </authorList>
    </citation>
    <scope>NUCLEOTIDE SEQUENCE [LARGE SCALE GENOMIC DNA]</scope>
    <source>
        <strain evidence="4">AK93</strain>
    </source>
</reference>
<sequence length="162" mass="16758">MSANLSKLPLRPSLLHIICGWLGSILAIGVIASIGSAAPATLVLGSFGASCVLVFGFPDLPFSQPRNVFIGHVLSSVVGVATLLVLGPGPFAMALATATAVAVMMALNCVHPPAGSNPIIIFLAYAGWEFVLFPTAIGATLLLVVALVFNNIGAGRRYPQYW</sequence>
<evidence type="ECO:0000256" key="1">
    <source>
        <dbReference type="SAM" id="Phobius"/>
    </source>
</evidence>
<evidence type="ECO:0000259" key="2">
    <source>
        <dbReference type="Pfam" id="PF04982"/>
    </source>
</evidence>
<keyword evidence="1" id="KW-1133">Transmembrane helix</keyword>
<dbReference type="RefSeq" id="WP_116300947.1">
    <property type="nucleotide sequence ID" value="NZ_NFZV01000002.1"/>
</dbReference>